<organism evidence="2 3">
    <name type="scientific">Seohaeicola nanhaiensis</name>
    <dbReference type="NCBI Taxonomy" id="1387282"/>
    <lineage>
        <taxon>Bacteria</taxon>
        <taxon>Pseudomonadati</taxon>
        <taxon>Pseudomonadota</taxon>
        <taxon>Alphaproteobacteria</taxon>
        <taxon>Rhodobacterales</taxon>
        <taxon>Roseobacteraceae</taxon>
        <taxon>Seohaeicola</taxon>
    </lineage>
</organism>
<protein>
    <recommendedName>
        <fullName evidence="4">DUF2244 domain-containing protein</fullName>
    </recommendedName>
</protein>
<keyword evidence="1" id="KW-1133">Transmembrane helix</keyword>
<keyword evidence="1" id="KW-0472">Membrane</keyword>
<keyword evidence="3" id="KW-1185">Reference proteome</keyword>
<sequence>MKIIRQTPDRLIIGQTPWRLGAALCALVLVSLALGAMLRWMGRSEGTLIAVIGGGGGLIALAICAERLRMELDARANAFILHRRRGLRRSEMRHALSDLSCAVLEEDRGDPARPRYSTTVVFSRGIGAGRYPLTDRARPEIAAEVIETVNLWLHQARRLPPGN</sequence>
<reference evidence="3" key="1">
    <citation type="journal article" date="2019" name="Int. J. Syst. Evol. Microbiol.">
        <title>The Global Catalogue of Microorganisms (GCM) 10K type strain sequencing project: providing services to taxonomists for standard genome sequencing and annotation.</title>
        <authorList>
            <consortium name="The Broad Institute Genomics Platform"/>
            <consortium name="The Broad Institute Genome Sequencing Center for Infectious Disease"/>
            <person name="Wu L."/>
            <person name="Ma J."/>
        </authorList>
    </citation>
    <scope>NUCLEOTIDE SEQUENCE [LARGE SCALE GENOMIC DNA]</scope>
    <source>
        <strain evidence="3">CGMCC 4.7283</strain>
    </source>
</reference>
<accession>A0ABV9KCE1</accession>
<dbReference type="Proteomes" id="UP001595973">
    <property type="component" value="Unassembled WGS sequence"/>
</dbReference>
<proteinExistence type="predicted"/>
<evidence type="ECO:0008006" key="4">
    <source>
        <dbReference type="Google" id="ProtNLM"/>
    </source>
</evidence>
<evidence type="ECO:0000313" key="2">
    <source>
        <dbReference type="EMBL" id="MFC4667631.1"/>
    </source>
</evidence>
<comment type="caution">
    <text evidence="2">The sequence shown here is derived from an EMBL/GenBank/DDBJ whole genome shotgun (WGS) entry which is preliminary data.</text>
</comment>
<feature type="transmembrane region" description="Helical" evidence="1">
    <location>
        <begin position="20"/>
        <end position="41"/>
    </location>
</feature>
<name>A0ABV9KCE1_9RHOB</name>
<feature type="transmembrane region" description="Helical" evidence="1">
    <location>
        <begin position="47"/>
        <end position="65"/>
    </location>
</feature>
<dbReference type="RefSeq" id="WP_380715867.1">
    <property type="nucleotide sequence ID" value="NZ_JBHSGI010000002.1"/>
</dbReference>
<keyword evidence="1" id="KW-0812">Transmembrane</keyword>
<evidence type="ECO:0000313" key="3">
    <source>
        <dbReference type="Proteomes" id="UP001595973"/>
    </source>
</evidence>
<dbReference type="EMBL" id="JBHSGI010000002">
    <property type="protein sequence ID" value="MFC4667631.1"/>
    <property type="molecule type" value="Genomic_DNA"/>
</dbReference>
<evidence type="ECO:0000256" key="1">
    <source>
        <dbReference type="SAM" id="Phobius"/>
    </source>
</evidence>
<gene>
    <name evidence="2" type="ORF">ACFO5X_03630</name>
</gene>